<dbReference type="InterPro" id="IPR050910">
    <property type="entry name" value="JMJD6_ArgDemeth/LysHydrox"/>
</dbReference>
<dbReference type="EMBL" id="JACMRX010000001">
    <property type="protein sequence ID" value="KAF7996579.1"/>
    <property type="molecule type" value="Genomic_DNA"/>
</dbReference>
<accession>A0A834Y3Q8</accession>
<dbReference type="AlphaFoldDB" id="A0A834Y3Q8"/>
<keyword evidence="1" id="KW-0472">Membrane</keyword>
<organism evidence="2 3">
    <name type="scientific">Aphidius gifuensis</name>
    <name type="common">Parasitoid wasp</name>
    <dbReference type="NCBI Taxonomy" id="684658"/>
    <lineage>
        <taxon>Eukaryota</taxon>
        <taxon>Metazoa</taxon>
        <taxon>Ecdysozoa</taxon>
        <taxon>Arthropoda</taxon>
        <taxon>Hexapoda</taxon>
        <taxon>Insecta</taxon>
        <taxon>Pterygota</taxon>
        <taxon>Neoptera</taxon>
        <taxon>Endopterygota</taxon>
        <taxon>Hymenoptera</taxon>
        <taxon>Apocrita</taxon>
        <taxon>Ichneumonoidea</taxon>
        <taxon>Braconidae</taxon>
        <taxon>Aphidiinae</taxon>
        <taxon>Aphidius</taxon>
    </lineage>
</organism>
<keyword evidence="3" id="KW-1185">Reference proteome</keyword>
<evidence type="ECO:0000313" key="3">
    <source>
        <dbReference type="Proteomes" id="UP000639338"/>
    </source>
</evidence>
<sequence>MEIQKKEMIHDMFIDITKEYLSKGENINNLKKIAIPIKKLKTKKKKSSYLKSIKWKLILICFLSSITLSIIIQNDLIGKLIYDTRCYLPNNYLIWEFSRPNSNCNFCRNVKEPIILPTNITRNDFLKYAYSSKPIVVKNGAKTWKASSVFSIEFFKNLYDSIDGAYESIEEDCQFLNFKTNFTSLKQVFYMSHERAMNIDGKDSWYVGWKNCHPGVLSVINQYYETPSFLPLDAEVPQTNYIFMGYEEGASMHLDYIPRLMWQGQVLGRKTWEVAPTPECDNVCERFTFNVDTGDVVLLDTRVWYHATIVRDKNLSLTITSEYG</sequence>
<dbReference type="Proteomes" id="UP000639338">
    <property type="component" value="Unassembled WGS sequence"/>
</dbReference>
<dbReference type="Gene3D" id="2.60.120.650">
    <property type="entry name" value="Cupin"/>
    <property type="match status" value="1"/>
</dbReference>
<dbReference type="SUPFAM" id="SSF51197">
    <property type="entry name" value="Clavaminate synthase-like"/>
    <property type="match status" value="1"/>
</dbReference>
<comment type="caution">
    <text evidence="2">The sequence shown here is derived from an EMBL/GenBank/DDBJ whole genome shotgun (WGS) entry which is preliminary data.</text>
</comment>
<gene>
    <name evidence="2" type="ORF">HCN44_002225</name>
</gene>
<keyword evidence="1" id="KW-0812">Transmembrane</keyword>
<dbReference type="OrthoDB" id="47883at2759"/>
<keyword evidence="1" id="KW-1133">Transmembrane helix</keyword>
<name>A0A834Y3Q8_APHGI</name>
<dbReference type="PANTHER" id="PTHR12480:SF13">
    <property type="entry name" value="LD14533P"/>
    <property type="match status" value="1"/>
</dbReference>
<evidence type="ECO:0000313" key="2">
    <source>
        <dbReference type="EMBL" id="KAF7996579.1"/>
    </source>
</evidence>
<evidence type="ECO:0000256" key="1">
    <source>
        <dbReference type="SAM" id="Phobius"/>
    </source>
</evidence>
<feature type="transmembrane region" description="Helical" evidence="1">
    <location>
        <begin position="53"/>
        <end position="72"/>
    </location>
</feature>
<protein>
    <submittedName>
        <fullName evidence="2">Uncharacterized protein</fullName>
    </submittedName>
</protein>
<dbReference type="PANTHER" id="PTHR12480">
    <property type="entry name" value="ARGININE DEMETHYLASE AND LYSYL-HYDROXYLASE JMJD"/>
    <property type="match status" value="1"/>
</dbReference>
<dbReference type="GO" id="GO:0016706">
    <property type="term" value="F:2-oxoglutarate-dependent dioxygenase activity"/>
    <property type="evidence" value="ECO:0007669"/>
    <property type="project" value="TreeGrafter"/>
</dbReference>
<proteinExistence type="predicted"/>
<reference evidence="2 3" key="1">
    <citation type="submission" date="2020-08" db="EMBL/GenBank/DDBJ databases">
        <title>Aphidius gifuensis genome sequencing and assembly.</title>
        <authorList>
            <person name="Du Z."/>
        </authorList>
    </citation>
    <scope>NUCLEOTIDE SEQUENCE [LARGE SCALE GENOMIC DNA]</scope>
    <source>
        <strain evidence="2">YNYX2018</strain>
        <tissue evidence="2">Adults</tissue>
    </source>
</reference>